<feature type="transmembrane region" description="Helical" evidence="1">
    <location>
        <begin position="12"/>
        <end position="30"/>
    </location>
</feature>
<organism evidence="3">
    <name type="scientific">marine metagenome</name>
    <dbReference type="NCBI Taxonomy" id="408172"/>
    <lineage>
        <taxon>unclassified sequences</taxon>
        <taxon>metagenomes</taxon>
        <taxon>ecological metagenomes</taxon>
    </lineage>
</organism>
<dbReference type="Pfam" id="PF18935">
    <property type="entry name" value="DUF5683"/>
    <property type="match status" value="1"/>
</dbReference>
<feature type="non-terminal residue" evidence="3">
    <location>
        <position position="88"/>
    </location>
</feature>
<dbReference type="AlphaFoldDB" id="A0A382L557"/>
<feature type="domain" description="DUF5683" evidence="2">
    <location>
        <begin position="1"/>
        <end position="88"/>
    </location>
</feature>
<evidence type="ECO:0000259" key="2">
    <source>
        <dbReference type="Pfam" id="PF18935"/>
    </source>
</evidence>
<evidence type="ECO:0000256" key="1">
    <source>
        <dbReference type="SAM" id="Phobius"/>
    </source>
</evidence>
<keyword evidence="1" id="KW-0472">Membrane</keyword>
<feature type="non-terminal residue" evidence="3">
    <location>
        <position position="1"/>
    </location>
</feature>
<evidence type="ECO:0000313" key="3">
    <source>
        <dbReference type="EMBL" id="SVC31013.1"/>
    </source>
</evidence>
<keyword evidence="1" id="KW-0812">Transmembrane</keyword>
<reference evidence="3" key="1">
    <citation type="submission" date="2018-05" db="EMBL/GenBank/DDBJ databases">
        <authorList>
            <person name="Lanie J.A."/>
            <person name="Ng W.-L."/>
            <person name="Kazmierczak K.M."/>
            <person name="Andrzejewski T.M."/>
            <person name="Davidsen T.M."/>
            <person name="Wayne K.J."/>
            <person name="Tettelin H."/>
            <person name="Glass J.I."/>
            <person name="Rusch D."/>
            <person name="Podicherti R."/>
            <person name="Tsui H.-C.T."/>
            <person name="Winkler M.E."/>
        </authorList>
    </citation>
    <scope>NUCLEOTIDE SEQUENCE</scope>
</reference>
<proteinExistence type="predicted"/>
<name>A0A382L557_9ZZZZ</name>
<sequence>LPGLGQVYNKKYWKVPIVYGALAGGVYYFNKNNDLYHKYRDAYKRRLAGFTDDEFYGNGTVPAISNDGLIRAQKSLKRNKELSILVTI</sequence>
<accession>A0A382L557</accession>
<gene>
    <name evidence="3" type="ORF">METZ01_LOCUS283867</name>
</gene>
<keyword evidence="1" id="KW-1133">Transmembrane helix</keyword>
<dbReference type="InterPro" id="IPR043738">
    <property type="entry name" value="DUF5683"/>
</dbReference>
<protein>
    <recommendedName>
        <fullName evidence="2">DUF5683 domain-containing protein</fullName>
    </recommendedName>
</protein>
<dbReference type="EMBL" id="UINC01084400">
    <property type="protein sequence ID" value="SVC31013.1"/>
    <property type="molecule type" value="Genomic_DNA"/>
</dbReference>